<dbReference type="SUPFAM" id="SSF53254">
    <property type="entry name" value="Phosphoglycerate mutase-like"/>
    <property type="match status" value="1"/>
</dbReference>
<dbReference type="KEGG" id="ccot:CCAX7_36680"/>
<name>A0A402D1A7_9BACT</name>
<keyword evidence="2" id="KW-1185">Reference proteome</keyword>
<sequence length="241" mass="27250">MRIYIIRHADPDYPNNTITNFGHLEAQALSIRLKTVGIDCIYSSPLGRARDTAGYTARLLGLEPRIESWTTELDWVMRGEGIQDAGAVWDYPGEVFRAGADYPSYENWHRTPPVHKDELAEPFARLGKASDAFLARLGYVREGRRYRCVAPTDDRVAVFCHGGFGLTWLAYLLEIPVSTMWSGFWLPPSSVSMVLMEQQSDEWAVPRCVGLGDTSHLYAAGLPIQPRGIYARNWERPSERE</sequence>
<protein>
    <submittedName>
        <fullName evidence="1">Uncharacterized protein</fullName>
    </submittedName>
</protein>
<dbReference type="Gene3D" id="3.40.50.1240">
    <property type="entry name" value="Phosphoglycerate mutase-like"/>
    <property type="match status" value="1"/>
</dbReference>
<reference evidence="1 2" key="1">
    <citation type="journal article" date="2019" name="Int. J. Syst. Evol. Microbiol.">
        <title>Capsulimonas corticalis gen. nov., sp. nov., an aerobic capsulated bacterium, of a novel bacterial order, Capsulimonadales ord. nov., of the class Armatimonadia of the phylum Armatimonadetes.</title>
        <authorList>
            <person name="Li J."/>
            <person name="Kudo C."/>
            <person name="Tonouchi A."/>
        </authorList>
    </citation>
    <scope>NUCLEOTIDE SEQUENCE [LARGE SCALE GENOMIC DNA]</scope>
    <source>
        <strain evidence="1 2">AX-7</strain>
    </source>
</reference>
<dbReference type="InterPro" id="IPR013078">
    <property type="entry name" value="His_Pase_superF_clade-1"/>
</dbReference>
<dbReference type="InterPro" id="IPR029033">
    <property type="entry name" value="His_PPase_superfam"/>
</dbReference>
<accession>A0A402D1A7</accession>
<dbReference type="Pfam" id="PF00300">
    <property type="entry name" value="His_Phos_1"/>
    <property type="match status" value="1"/>
</dbReference>
<proteinExistence type="predicted"/>
<evidence type="ECO:0000313" key="2">
    <source>
        <dbReference type="Proteomes" id="UP000287394"/>
    </source>
</evidence>
<organism evidence="1 2">
    <name type="scientific">Capsulimonas corticalis</name>
    <dbReference type="NCBI Taxonomy" id="2219043"/>
    <lineage>
        <taxon>Bacteria</taxon>
        <taxon>Bacillati</taxon>
        <taxon>Armatimonadota</taxon>
        <taxon>Armatimonadia</taxon>
        <taxon>Capsulimonadales</taxon>
        <taxon>Capsulimonadaceae</taxon>
        <taxon>Capsulimonas</taxon>
    </lineage>
</organism>
<dbReference type="SMART" id="SM00855">
    <property type="entry name" value="PGAM"/>
    <property type="match status" value="1"/>
</dbReference>
<dbReference type="RefSeq" id="WP_119323326.1">
    <property type="nucleotide sequence ID" value="NZ_AP025739.1"/>
</dbReference>
<dbReference type="Proteomes" id="UP000287394">
    <property type="component" value="Chromosome"/>
</dbReference>
<dbReference type="EMBL" id="AP025739">
    <property type="protein sequence ID" value="BDI31617.1"/>
    <property type="molecule type" value="Genomic_DNA"/>
</dbReference>
<dbReference type="OrthoDB" id="9782128at2"/>
<gene>
    <name evidence="1" type="ORF">CCAX7_36680</name>
</gene>
<dbReference type="CDD" id="cd07067">
    <property type="entry name" value="HP_PGM_like"/>
    <property type="match status" value="1"/>
</dbReference>
<dbReference type="AlphaFoldDB" id="A0A402D1A7"/>
<evidence type="ECO:0000313" key="1">
    <source>
        <dbReference type="EMBL" id="BDI31617.1"/>
    </source>
</evidence>